<evidence type="ECO:0000259" key="4">
    <source>
        <dbReference type="PROSITE" id="PS51720"/>
    </source>
</evidence>
<reference evidence="5 6" key="1">
    <citation type="submission" date="2024-05" db="EMBL/GenBank/DDBJ databases">
        <title>Genome sequencing and assembly of Indian major carp, Cirrhinus mrigala (Hamilton, 1822).</title>
        <authorList>
            <person name="Mohindra V."/>
            <person name="Chowdhury L.M."/>
            <person name="Lal K."/>
            <person name="Jena J.K."/>
        </authorList>
    </citation>
    <scope>NUCLEOTIDE SEQUENCE [LARGE SCALE GENOMIC DNA]</scope>
    <source>
        <strain evidence="5">CM1030</strain>
        <tissue evidence="5">Blood</tissue>
    </source>
</reference>
<dbReference type="Gene3D" id="3.40.50.300">
    <property type="entry name" value="P-loop containing nucleotide triphosphate hydrolases"/>
    <property type="match status" value="2"/>
</dbReference>
<dbReference type="SUPFAM" id="SSF52540">
    <property type="entry name" value="P-loop containing nucleoside triphosphate hydrolases"/>
    <property type="match status" value="2"/>
</dbReference>
<feature type="non-terminal residue" evidence="5">
    <location>
        <position position="1"/>
    </location>
</feature>
<evidence type="ECO:0000313" key="6">
    <source>
        <dbReference type="Proteomes" id="UP001529510"/>
    </source>
</evidence>
<comment type="caution">
    <text evidence="5">The sequence shown here is derived from an EMBL/GenBank/DDBJ whole genome shotgun (WGS) entry which is preliminary data.</text>
</comment>
<comment type="similarity">
    <text evidence="1">Belongs to the TRAFAC class TrmE-Era-EngA-EngB-Septin-like GTPase superfamily. AIG1/Toc34/Toc159-like paraseptin GTPase family. IAN subfamily.</text>
</comment>
<dbReference type="InterPro" id="IPR006703">
    <property type="entry name" value="G_AIG1"/>
</dbReference>
<feature type="non-terminal residue" evidence="5">
    <location>
        <position position="366"/>
    </location>
</feature>
<proteinExistence type="inferred from homology"/>
<protein>
    <recommendedName>
        <fullName evidence="4">AIG1-type G domain-containing protein</fullName>
    </recommendedName>
</protein>
<evidence type="ECO:0000256" key="3">
    <source>
        <dbReference type="ARBA" id="ARBA00023134"/>
    </source>
</evidence>
<dbReference type="PROSITE" id="PS51720">
    <property type="entry name" value="G_AIG1"/>
    <property type="match status" value="2"/>
</dbReference>
<accession>A0ABD0RUF3</accession>
<dbReference type="Proteomes" id="UP001529510">
    <property type="component" value="Unassembled WGS sequence"/>
</dbReference>
<keyword evidence="3" id="KW-0342">GTP-binding</keyword>
<organism evidence="5 6">
    <name type="scientific">Cirrhinus mrigala</name>
    <name type="common">Mrigala</name>
    <dbReference type="NCBI Taxonomy" id="683832"/>
    <lineage>
        <taxon>Eukaryota</taxon>
        <taxon>Metazoa</taxon>
        <taxon>Chordata</taxon>
        <taxon>Craniata</taxon>
        <taxon>Vertebrata</taxon>
        <taxon>Euteleostomi</taxon>
        <taxon>Actinopterygii</taxon>
        <taxon>Neopterygii</taxon>
        <taxon>Teleostei</taxon>
        <taxon>Ostariophysi</taxon>
        <taxon>Cypriniformes</taxon>
        <taxon>Cyprinidae</taxon>
        <taxon>Labeoninae</taxon>
        <taxon>Labeonini</taxon>
        <taxon>Cirrhinus</taxon>
    </lineage>
</organism>
<keyword evidence="6" id="KW-1185">Reference proteome</keyword>
<dbReference type="InterPro" id="IPR027417">
    <property type="entry name" value="P-loop_NTPase"/>
</dbReference>
<dbReference type="GO" id="GO:0005525">
    <property type="term" value="F:GTP binding"/>
    <property type="evidence" value="ECO:0007669"/>
    <property type="project" value="UniProtKB-KW"/>
</dbReference>
<dbReference type="CDD" id="cd01852">
    <property type="entry name" value="AIG1"/>
    <property type="match status" value="1"/>
</dbReference>
<dbReference type="PANTHER" id="PTHR10903:SF188">
    <property type="entry name" value="GTPASE IMAP FAMILY MEMBER 2-LIKE-RELATED"/>
    <property type="match status" value="1"/>
</dbReference>
<feature type="domain" description="AIG1-type G" evidence="4">
    <location>
        <begin position="197"/>
        <end position="366"/>
    </location>
</feature>
<gene>
    <name evidence="5" type="ORF">M9458_000122</name>
</gene>
<evidence type="ECO:0000256" key="2">
    <source>
        <dbReference type="ARBA" id="ARBA00022741"/>
    </source>
</evidence>
<keyword evidence="2" id="KW-0547">Nucleotide-binding</keyword>
<dbReference type="AlphaFoldDB" id="A0ABD0RUF3"/>
<name>A0ABD0RUF3_CIRMR</name>
<dbReference type="FunFam" id="3.40.50.300:FF:000366">
    <property type="entry name" value="GTPase, IMAP family member 2"/>
    <property type="match status" value="2"/>
</dbReference>
<feature type="domain" description="AIG1-type G" evidence="4">
    <location>
        <begin position="1"/>
        <end position="196"/>
    </location>
</feature>
<dbReference type="InterPro" id="IPR045058">
    <property type="entry name" value="GIMA/IAN/Toc"/>
</dbReference>
<dbReference type="EMBL" id="JAMKFB020000001">
    <property type="protein sequence ID" value="KAL0202104.1"/>
    <property type="molecule type" value="Genomic_DNA"/>
</dbReference>
<evidence type="ECO:0000313" key="5">
    <source>
        <dbReference type="EMBL" id="KAL0202104.1"/>
    </source>
</evidence>
<evidence type="ECO:0000256" key="1">
    <source>
        <dbReference type="ARBA" id="ARBA00008535"/>
    </source>
</evidence>
<dbReference type="Pfam" id="PF04548">
    <property type="entry name" value="AIG1"/>
    <property type="match status" value="2"/>
</dbReference>
<sequence length="366" mass="41251">IVLVGKTGSGKSSSGNTILGRECFSKAASPGSVTKICEKGEAQIGDRIISVIDTPGLFDTTMTRQTMKAEIVRCVKMSVPGPHVFLLVIRLGVRFTEEEKKTVEWIQENFGEAATRYTIILFTHADYLKGKPLDLYISESKELQALVRKCGNRYHPFNNEDMENRDQVTELLENIEIMVEVNGGQHYTNEIPRIVLLGKTGSGKTSAVEIILGQMRSDRKNTVTEACVAGKSMKIIDTPGLIDAPEKKMKDEIKKFVWMSAPGPHVFLLVIKLDTRLTNEEKNTERWILENIGERALHHTIVLFTHADCLRGKSLDEYIGERRFLQLLVVDCGGSFHSFNNRDRDNNNQVTELLEKIENIAEKNEW</sequence>
<dbReference type="PANTHER" id="PTHR10903">
    <property type="entry name" value="GTPASE, IMAP FAMILY MEMBER-RELATED"/>
    <property type="match status" value="1"/>
</dbReference>